<organism evidence="2">
    <name type="scientific">Sporolactobacillus sp. Y61</name>
    <dbReference type="NCBI Taxonomy" id="3160863"/>
    <lineage>
        <taxon>Bacteria</taxon>
        <taxon>Bacillati</taxon>
        <taxon>Bacillota</taxon>
        <taxon>Bacilli</taxon>
        <taxon>Bacillales</taxon>
        <taxon>Sporolactobacillaceae</taxon>
        <taxon>Sporolactobacillus</taxon>
    </lineage>
</organism>
<dbReference type="RefSeq" id="WP_353948795.1">
    <property type="nucleotide sequence ID" value="NZ_CP159510.1"/>
</dbReference>
<feature type="region of interest" description="Disordered" evidence="1">
    <location>
        <begin position="27"/>
        <end position="48"/>
    </location>
</feature>
<gene>
    <name evidence="2" type="ORF">ABNN70_03845</name>
</gene>
<reference evidence="2" key="1">
    <citation type="submission" date="2024-06" db="EMBL/GenBank/DDBJ databases">
        <authorList>
            <person name="Fan A."/>
            <person name="Zhang F.Y."/>
            <person name="Zhang L."/>
        </authorList>
    </citation>
    <scope>NUCLEOTIDE SEQUENCE</scope>
    <source>
        <strain evidence="2">Y61</strain>
    </source>
</reference>
<accession>A0AAU8IGZ8</accession>
<proteinExistence type="predicted"/>
<evidence type="ECO:0000313" key="2">
    <source>
        <dbReference type="EMBL" id="XCJ17637.1"/>
    </source>
</evidence>
<protein>
    <submittedName>
        <fullName evidence="2">Uncharacterized protein</fullName>
    </submittedName>
</protein>
<dbReference type="AlphaFoldDB" id="A0AAU8IGZ8"/>
<evidence type="ECO:0000256" key="1">
    <source>
        <dbReference type="SAM" id="MobiDB-lite"/>
    </source>
</evidence>
<name>A0AAU8IGZ8_9BACL</name>
<sequence>MPFHQKVDTETRLTRMIEDMGITLHPKKAEQEMTAKKKVKEKDSSNKK</sequence>
<dbReference type="EMBL" id="CP159510">
    <property type="protein sequence ID" value="XCJ17637.1"/>
    <property type="molecule type" value="Genomic_DNA"/>
</dbReference>